<comment type="caution">
    <text evidence="2">The sequence shown here is derived from an EMBL/GenBank/DDBJ whole genome shotgun (WGS) entry which is preliminary data.</text>
</comment>
<evidence type="ECO:0000256" key="1">
    <source>
        <dbReference type="SAM" id="MobiDB-lite"/>
    </source>
</evidence>
<sequence length="196" mass="21953">SQEYGPQRGEQTTSKESLGAAGNKRPRTLGFWNSLQKTSSSGLQLVEEMMMTFNNTTNNSLRTRIQQCCLAAEKALPQMRCVTKSFTASDLFQATKGVKYSPRREGVPNSTTLGRLYPAAPREVSCRLSTWLGVEERCVYRCGVATPTPWNPNVHHHHLSIVLRSHSLCHYDYIISKPKLSDVDARSNPEALPTQR</sequence>
<keyword evidence="3" id="KW-1185">Reference proteome</keyword>
<feature type="region of interest" description="Disordered" evidence="1">
    <location>
        <begin position="1"/>
        <end position="25"/>
    </location>
</feature>
<evidence type="ECO:0000313" key="3">
    <source>
        <dbReference type="Proteomes" id="UP000838756"/>
    </source>
</evidence>
<evidence type="ECO:0000313" key="2">
    <source>
        <dbReference type="EMBL" id="CAH2216474.1"/>
    </source>
</evidence>
<reference evidence="2" key="1">
    <citation type="submission" date="2022-03" db="EMBL/GenBank/DDBJ databases">
        <authorList>
            <person name="Lindestad O."/>
        </authorList>
    </citation>
    <scope>NUCLEOTIDE SEQUENCE</scope>
</reference>
<proteinExistence type="predicted"/>
<name>A0A8S4QR77_9NEOP</name>
<organism evidence="2 3">
    <name type="scientific">Pararge aegeria aegeria</name>
    <dbReference type="NCBI Taxonomy" id="348720"/>
    <lineage>
        <taxon>Eukaryota</taxon>
        <taxon>Metazoa</taxon>
        <taxon>Ecdysozoa</taxon>
        <taxon>Arthropoda</taxon>
        <taxon>Hexapoda</taxon>
        <taxon>Insecta</taxon>
        <taxon>Pterygota</taxon>
        <taxon>Neoptera</taxon>
        <taxon>Endopterygota</taxon>
        <taxon>Lepidoptera</taxon>
        <taxon>Glossata</taxon>
        <taxon>Ditrysia</taxon>
        <taxon>Papilionoidea</taxon>
        <taxon>Nymphalidae</taxon>
        <taxon>Satyrinae</taxon>
        <taxon>Satyrini</taxon>
        <taxon>Parargina</taxon>
        <taxon>Pararge</taxon>
    </lineage>
</organism>
<dbReference type="Proteomes" id="UP000838756">
    <property type="component" value="Unassembled WGS sequence"/>
</dbReference>
<feature type="non-terminal residue" evidence="2">
    <location>
        <position position="1"/>
    </location>
</feature>
<accession>A0A8S4QR77</accession>
<protein>
    <submittedName>
        <fullName evidence="2">Jg13757 protein</fullName>
    </submittedName>
</protein>
<dbReference type="EMBL" id="CAKXAJ010015655">
    <property type="protein sequence ID" value="CAH2216474.1"/>
    <property type="molecule type" value="Genomic_DNA"/>
</dbReference>
<feature type="compositionally biased region" description="Polar residues" evidence="1">
    <location>
        <begin position="1"/>
        <end position="16"/>
    </location>
</feature>
<dbReference type="AlphaFoldDB" id="A0A8S4QR77"/>
<gene>
    <name evidence="2" type="primary">jg13757</name>
    <name evidence="2" type="ORF">PAEG_LOCUS4520</name>
</gene>